<dbReference type="AlphaFoldDB" id="H2NBV4"/>
<dbReference type="InterPro" id="IPR028043">
    <property type="entry name" value="PAAT-like"/>
</dbReference>
<accession>H2NBV4</accession>
<dbReference type="PANTHER" id="PTHR14787:SF1">
    <property type="entry name" value="ATPASE PAAT"/>
    <property type="match status" value="1"/>
</dbReference>
<dbReference type="OMA" id="PMLQNVC"/>
<protein>
    <submittedName>
        <fullName evidence="2">Chromosome 10 open reading frame 88</fullName>
    </submittedName>
</protein>
<evidence type="ECO:0000313" key="3">
    <source>
        <dbReference type="Proteomes" id="UP000001595"/>
    </source>
</evidence>
<feature type="region of interest" description="Disordered" evidence="1">
    <location>
        <begin position="477"/>
        <end position="497"/>
    </location>
</feature>
<dbReference type="Pfam" id="PF14958">
    <property type="entry name" value="PAAT-like"/>
    <property type="match status" value="1"/>
</dbReference>
<name>H2NBV4_PONAB</name>
<dbReference type="Proteomes" id="UP000001595">
    <property type="component" value="Chromosome 10"/>
</dbReference>
<reference evidence="2 3" key="1">
    <citation type="submission" date="2008-02" db="EMBL/GenBank/DDBJ databases">
        <title>A 6x draft sequence assembly of the Pongo pygmaeus abelii genome.</title>
        <authorList>
            <person name="Wilson R.K."/>
            <person name="Mardis E."/>
        </authorList>
    </citation>
    <scope>NUCLEOTIDE SEQUENCE [LARGE SCALE GENOMIC DNA]</scope>
</reference>
<dbReference type="GeneTree" id="ENSGT00390000017384"/>
<dbReference type="eggNOG" id="ENOG502RUU4">
    <property type="taxonomic scope" value="Eukaryota"/>
</dbReference>
<dbReference type="InParanoid" id="H2NBV4"/>
<dbReference type="HOGENOM" id="CLU_053533_0_0_1"/>
<organism evidence="2 3">
    <name type="scientific">Pongo abelii</name>
    <name type="common">Sumatran orangutan</name>
    <name type="synonym">Pongo pygmaeus abelii</name>
    <dbReference type="NCBI Taxonomy" id="9601"/>
    <lineage>
        <taxon>Eukaryota</taxon>
        <taxon>Metazoa</taxon>
        <taxon>Chordata</taxon>
        <taxon>Craniata</taxon>
        <taxon>Vertebrata</taxon>
        <taxon>Euteleostomi</taxon>
        <taxon>Mammalia</taxon>
        <taxon>Eutheria</taxon>
        <taxon>Euarchontoglires</taxon>
        <taxon>Primates</taxon>
        <taxon>Haplorrhini</taxon>
        <taxon>Catarrhini</taxon>
        <taxon>Hominidae</taxon>
        <taxon>Pongo</taxon>
    </lineage>
</organism>
<keyword evidence="3" id="KW-1185">Reference proteome</keyword>
<reference evidence="2" key="3">
    <citation type="submission" date="2025-09" db="UniProtKB">
        <authorList>
            <consortium name="Ensembl"/>
        </authorList>
    </citation>
    <scope>IDENTIFICATION</scope>
</reference>
<sequence>MPALPTKARSGGYLKRSEPEVALPAHFHAVPAEIQALEERFRGWPGLTEGGGMETRTEDGSLTRRPTLASSWDVAGGVLTHSLLLTRAGLGPGDFDWEELLAPPAPGQDPVILKRNLNNKDENPCFLYLRCGPDGGEEIASIGILSSARNMEVYLGEEYCGTSRGKNVCTVLDDSEHEKIILYKKYLKLESSTHACKIKLLSFGERQCVFISKVVVHMRSVFANSSTSSPALGSRIDLDKVQTIMESMGSKLSPGAQQLMDMVRFQQRNCIPIGEQLKLVLGNSGYKHMIGLQSSPTLGALDKSSSTPFPFRTGLTSGNVTENLQTYIDKSTQLPGGENSTKLDECKIMPQNHSFLENDLKNAMASFLSKKASDNSNIPNSELLPFLQNFCSQVNHLHVGNKTECQENITKHGERILGVGMEEQPVCSYLEKILSKNMELMEKKLTDYIDQRIHKLQEHIDDKISLLMDLLQNPNSPPTGIPLRHYDSGERLSNGER</sequence>
<reference evidence="2" key="2">
    <citation type="submission" date="2025-08" db="UniProtKB">
        <authorList>
            <consortium name="Ensembl"/>
        </authorList>
    </citation>
    <scope>IDENTIFICATION</scope>
</reference>
<evidence type="ECO:0000313" key="2">
    <source>
        <dbReference type="Ensembl" id="ENSPPYP00000003184.3"/>
    </source>
</evidence>
<feature type="compositionally biased region" description="Basic and acidic residues" evidence="1">
    <location>
        <begin position="484"/>
        <end position="497"/>
    </location>
</feature>
<dbReference type="FunCoup" id="H2NBV4">
    <property type="interactions" value="1992"/>
</dbReference>
<dbReference type="GO" id="GO:0005739">
    <property type="term" value="C:mitochondrion"/>
    <property type="evidence" value="ECO:0007669"/>
    <property type="project" value="Ensembl"/>
</dbReference>
<gene>
    <name evidence="2" type="primary">C10orf88</name>
</gene>
<evidence type="ECO:0000256" key="1">
    <source>
        <dbReference type="SAM" id="MobiDB-lite"/>
    </source>
</evidence>
<dbReference type="PANTHER" id="PTHR14787">
    <property type="entry name" value="C10ORF188 FAMILY MEMBER"/>
    <property type="match status" value="1"/>
</dbReference>
<proteinExistence type="predicted"/>
<feature type="region of interest" description="Disordered" evidence="1">
    <location>
        <begin position="44"/>
        <end position="64"/>
    </location>
</feature>
<dbReference type="Ensembl" id="ENSPPYT00000003291.3">
    <property type="protein sequence ID" value="ENSPPYP00000003184.3"/>
    <property type="gene ID" value="ENSPPYG00000002725.3"/>
</dbReference>
<dbReference type="GO" id="GO:0016887">
    <property type="term" value="F:ATP hydrolysis activity"/>
    <property type="evidence" value="ECO:0007669"/>
    <property type="project" value="Ensembl"/>
</dbReference>